<gene>
    <name evidence="1" type="ORF">FHS44_004748</name>
</gene>
<sequence length="432" mass="48510">MPDRWPFDAQEIYLSDRSKEMGGWRTVSLVVALRETLKDGWFRGTATTEMAEIFDGAARELTRRGLDAVALVRHGLYEEVAGALIASIAATRLAPEMLEGFEDFDHESWAEVLRLPNRILAVETKSLGEVVDAFGRVIVPLFPQVISWISTASLRDMVELRAPKTIREISDDEMSQFFELHTPYRWMIDYFSMTFYREWKTESLHLTHRWLKGLEGPPCSPELMDDRRIDPGTLALEIADRVSSREDRESRKALLLKTLPPHNKEAAALVMGSLTGEMTRHAVTLLQQGRAQEAAALFEFGVRGAPDNAELHNNWGFCLIPVDPHRALKLLIRAQNLGYFCDPLNIYNQMCCLVSLGRHQAALSLAANSWDSVRACPPECGNIWRLDGSSWTLEHTKNLCRDVAGLAASVAARHGGQDQVKAWSERIAALEG</sequence>
<dbReference type="EMBL" id="JACHJP010000005">
    <property type="protein sequence ID" value="MBB4917628.1"/>
    <property type="molecule type" value="Genomic_DNA"/>
</dbReference>
<comment type="caution">
    <text evidence="1">The sequence shown here is derived from an EMBL/GenBank/DDBJ whole genome shotgun (WGS) entry which is preliminary data.</text>
</comment>
<keyword evidence="2" id="KW-1185">Reference proteome</keyword>
<dbReference type="AlphaFoldDB" id="A0A7W7QQ61"/>
<evidence type="ECO:0000313" key="1">
    <source>
        <dbReference type="EMBL" id="MBB4917628.1"/>
    </source>
</evidence>
<evidence type="ECO:0008006" key="3">
    <source>
        <dbReference type="Google" id="ProtNLM"/>
    </source>
</evidence>
<dbReference type="Gene3D" id="1.25.40.10">
    <property type="entry name" value="Tetratricopeptide repeat domain"/>
    <property type="match status" value="1"/>
</dbReference>
<proteinExistence type="predicted"/>
<organism evidence="1 2">
    <name type="scientific">Streptosporangium saharense</name>
    <dbReference type="NCBI Taxonomy" id="1706840"/>
    <lineage>
        <taxon>Bacteria</taxon>
        <taxon>Bacillati</taxon>
        <taxon>Actinomycetota</taxon>
        <taxon>Actinomycetes</taxon>
        <taxon>Streptosporangiales</taxon>
        <taxon>Streptosporangiaceae</taxon>
        <taxon>Streptosporangium</taxon>
    </lineage>
</organism>
<name>A0A7W7QQ61_9ACTN</name>
<reference evidence="1 2" key="1">
    <citation type="submission" date="2020-08" db="EMBL/GenBank/DDBJ databases">
        <title>Genomic Encyclopedia of Type Strains, Phase III (KMG-III): the genomes of soil and plant-associated and newly described type strains.</title>
        <authorList>
            <person name="Whitman W."/>
        </authorList>
    </citation>
    <scope>NUCLEOTIDE SEQUENCE [LARGE SCALE GENOMIC DNA]</scope>
    <source>
        <strain evidence="1 2">CECT 8840</strain>
    </source>
</reference>
<dbReference type="RefSeq" id="WP_184718086.1">
    <property type="nucleotide sequence ID" value="NZ_JACHJP010000005.1"/>
</dbReference>
<dbReference type="InterPro" id="IPR011990">
    <property type="entry name" value="TPR-like_helical_dom_sf"/>
</dbReference>
<protein>
    <recommendedName>
        <fullName evidence="3">Tetratricopeptide repeat protein</fullName>
    </recommendedName>
</protein>
<dbReference type="SUPFAM" id="SSF48452">
    <property type="entry name" value="TPR-like"/>
    <property type="match status" value="1"/>
</dbReference>
<dbReference type="Proteomes" id="UP000552644">
    <property type="component" value="Unassembled WGS sequence"/>
</dbReference>
<accession>A0A7W7QQ61</accession>
<evidence type="ECO:0000313" key="2">
    <source>
        <dbReference type="Proteomes" id="UP000552644"/>
    </source>
</evidence>